<dbReference type="AlphaFoldDB" id="A0A811R8J3"/>
<accession>A0A811R8J3</accession>
<evidence type="ECO:0008006" key="3">
    <source>
        <dbReference type="Google" id="ProtNLM"/>
    </source>
</evidence>
<sequence>MPFVDFEPSRCYAYAYVEPARADPGPFIRLALERRGSDPPFSLAASSRGAMVVAFCHPYFWEVTVRRSPIRMDGSILMLEPHEEADFRFTCRYRLLGEVVAYDFPLEHWTLEHITIAFWAIGNVCCVDPDYLRGNDFSTVRVLLLVDNLEEIPERLILRNFGTRLAAVARLRVVDFWVHPEGASLPAAYVISGLGDDGTDDTEDTHSAPGSRAPRLPRILILDLPTPMGLATPPPAPSPSLPIGTNELGSCHRSTILSLEDLMAEEEHEVNLRRCHAQRKHAADSASKIRRSRRLAVKENPFYEDATSKATRVQAAKLDLSKASSNMAEALACSSILKRPPPACTAPSRLHRLARVCGIQLPSDAPAGAPTVV</sequence>
<reference evidence="1" key="1">
    <citation type="submission" date="2020-10" db="EMBL/GenBank/DDBJ databases">
        <authorList>
            <person name="Han B."/>
            <person name="Lu T."/>
            <person name="Zhao Q."/>
            <person name="Huang X."/>
            <person name="Zhao Y."/>
        </authorList>
    </citation>
    <scope>NUCLEOTIDE SEQUENCE</scope>
</reference>
<proteinExistence type="predicted"/>
<dbReference type="OrthoDB" id="10623411at2759"/>
<protein>
    <recommendedName>
        <fullName evidence="3">DUF4283 domain-containing protein</fullName>
    </recommendedName>
</protein>
<dbReference type="EMBL" id="CAJGYO010000013">
    <property type="protein sequence ID" value="CAD6266353.1"/>
    <property type="molecule type" value="Genomic_DNA"/>
</dbReference>
<evidence type="ECO:0000313" key="2">
    <source>
        <dbReference type="Proteomes" id="UP000604825"/>
    </source>
</evidence>
<keyword evidence="2" id="KW-1185">Reference proteome</keyword>
<dbReference type="PANTHER" id="PTHR34303">
    <property type="entry name" value="OS01G0890400 PROTEIN-RELATED"/>
    <property type="match status" value="1"/>
</dbReference>
<dbReference type="Proteomes" id="UP000604825">
    <property type="component" value="Unassembled WGS sequence"/>
</dbReference>
<name>A0A811R8J3_9POAL</name>
<comment type="caution">
    <text evidence="1">The sequence shown here is derived from an EMBL/GenBank/DDBJ whole genome shotgun (WGS) entry which is preliminary data.</text>
</comment>
<evidence type="ECO:0000313" key="1">
    <source>
        <dbReference type="EMBL" id="CAD6266353.1"/>
    </source>
</evidence>
<dbReference type="PANTHER" id="PTHR34303:SF8">
    <property type="entry name" value="OS09G0372600 PROTEIN"/>
    <property type="match status" value="1"/>
</dbReference>
<gene>
    <name evidence="1" type="ORF">NCGR_LOCUS49658</name>
</gene>
<organism evidence="1 2">
    <name type="scientific">Miscanthus lutarioriparius</name>
    <dbReference type="NCBI Taxonomy" id="422564"/>
    <lineage>
        <taxon>Eukaryota</taxon>
        <taxon>Viridiplantae</taxon>
        <taxon>Streptophyta</taxon>
        <taxon>Embryophyta</taxon>
        <taxon>Tracheophyta</taxon>
        <taxon>Spermatophyta</taxon>
        <taxon>Magnoliopsida</taxon>
        <taxon>Liliopsida</taxon>
        <taxon>Poales</taxon>
        <taxon>Poaceae</taxon>
        <taxon>PACMAD clade</taxon>
        <taxon>Panicoideae</taxon>
        <taxon>Andropogonodae</taxon>
        <taxon>Andropogoneae</taxon>
        <taxon>Saccharinae</taxon>
        <taxon>Miscanthus</taxon>
    </lineage>
</organism>